<feature type="disulfide bond" description="Redox-active" evidence="3">
    <location>
        <begin position="93"/>
        <end position="97"/>
    </location>
</feature>
<organism evidence="7 8">
    <name type="scientific">Rubinisphaera brasiliensis (strain ATCC 49424 / DSM 5305 / JCM 21570 / IAM 15109 / NBRC 103401 / IFAM 1448)</name>
    <name type="common">Planctomyces brasiliensis</name>
    <dbReference type="NCBI Taxonomy" id="756272"/>
    <lineage>
        <taxon>Bacteria</taxon>
        <taxon>Pseudomonadati</taxon>
        <taxon>Planctomycetota</taxon>
        <taxon>Planctomycetia</taxon>
        <taxon>Planctomycetales</taxon>
        <taxon>Planctomycetaceae</taxon>
        <taxon>Rubinisphaera</taxon>
    </lineage>
</organism>
<keyword evidence="5" id="KW-1133">Transmembrane helix</keyword>
<keyword evidence="5" id="KW-0472">Membrane</keyword>
<dbReference type="RefSeq" id="WP_013630947.1">
    <property type="nucleotide sequence ID" value="NC_015174.1"/>
</dbReference>
<keyword evidence="8" id="KW-1185">Reference proteome</keyword>
<dbReference type="GO" id="GO:0046872">
    <property type="term" value="F:metal ion binding"/>
    <property type="evidence" value="ECO:0007669"/>
    <property type="project" value="UniProtKB-KW"/>
</dbReference>
<dbReference type="SUPFAM" id="SSF52833">
    <property type="entry name" value="Thioredoxin-like"/>
    <property type="match status" value="1"/>
</dbReference>
<keyword evidence="6" id="KW-0732">Signal</keyword>
<sequence length="302" mass="33620">MKRSQLAMFVFWVMAAMLSTSIAKADEELPPITSQPGREFLPSALTKAGVDEHLGETLPLDLEFQDDRGRTVSLGQLFEGDRPVILSLNYSNCPMLCVLQLNGLIDSLREVEMVAGKDFRIVSVSLDPGETVAQAANTKQKYIDSYGKKVNADGWNFLVGTQSNVEQLAEAVGVRYVYLPEKKEYSHPAVFSICMPDGRISRYHYGVEFPPNTIRLSLVEASEGKIGNAFDKFILLCFHYDADEGRYAPTARFLMKIGGIGIILGLGGLFWLCHRMTKRSKRQREEADQSHTGQHGQVAHTI</sequence>
<protein>
    <recommendedName>
        <fullName evidence="9">Electron transport protein SCO1/SenC</fullName>
    </recommendedName>
</protein>
<dbReference type="OrthoDB" id="9786756at2"/>
<dbReference type="Proteomes" id="UP000006860">
    <property type="component" value="Chromosome"/>
</dbReference>
<keyword evidence="3" id="KW-1015">Disulfide bond</keyword>
<accession>F0SPD5</accession>
<dbReference type="eggNOG" id="COG1999">
    <property type="taxonomic scope" value="Bacteria"/>
</dbReference>
<dbReference type="PANTHER" id="PTHR12151">
    <property type="entry name" value="ELECTRON TRANSPORT PROTIN SCO1/SENC FAMILY MEMBER"/>
    <property type="match status" value="1"/>
</dbReference>
<evidence type="ECO:0000256" key="6">
    <source>
        <dbReference type="SAM" id="SignalP"/>
    </source>
</evidence>
<dbReference type="CDD" id="cd02968">
    <property type="entry name" value="SCO"/>
    <property type="match status" value="1"/>
</dbReference>
<evidence type="ECO:0000256" key="1">
    <source>
        <dbReference type="ARBA" id="ARBA00010996"/>
    </source>
</evidence>
<feature type="binding site" evidence="2">
    <location>
        <position position="97"/>
    </location>
    <ligand>
        <name>Cu cation</name>
        <dbReference type="ChEBI" id="CHEBI:23378"/>
    </ligand>
</feature>
<feature type="region of interest" description="Disordered" evidence="4">
    <location>
        <begin position="282"/>
        <end position="302"/>
    </location>
</feature>
<reference evidence="8" key="1">
    <citation type="submission" date="2011-02" db="EMBL/GenBank/DDBJ databases">
        <title>The complete genome of Planctomyces brasiliensis DSM 5305.</title>
        <authorList>
            <person name="Lucas S."/>
            <person name="Copeland A."/>
            <person name="Lapidus A."/>
            <person name="Bruce D."/>
            <person name="Goodwin L."/>
            <person name="Pitluck S."/>
            <person name="Kyrpides N."/>
            <person name="Mavromatis K."/>
            <person name="Pagani I."/>
            <person name="Ivanova N."/>
            <person name="Ovchinnikova G."/>
            <person name="Lu M."/>
            <person name="Detter J.C."/>
            <person name="Han C."/>
            <person name="Land M."/>
            <person name="Hauser L."/>
            <person name="Markowitz V."/>
            <person name="Cheng J.-F."/>
            <person name="Hugenholtz P."/>
            <person name="Woyke T."/>
            <person name="Wu D."/>
            <person name="Tindall B."/>
            <person name="Pomrenke H.G."/>
            <person name="Brambilla E."/>
            <person name="Klenk H.-P."/>
            <person name="Eisen J.A."/>
        </authorList>
    </citation>
    <scope>NUCLEOTIDE SEQUENCE [LARGE SCALE GENOMIC DNA]</scope>
    <source>
        <strain evidence="8">ATCC 49424 / DSM 5305 / JCM 21570 / NBRC 103401 / IFAM 1448</strain>
    </source>
</reference>
<keyword evidence="2" id="KW-0186">Copper</keyword>
<dbReference type="InterPro" id="IPR036249">
    <property type="entry name" value="Thioredoxin-like_sf"/>
</dbReference>
<feature type="binding site" evidence="2">
    <location>
        <position position="93"/>
    </location>
    <ligand>
        <name>Cu cation</name>
        <dbReference type="ChEBI" id="CHEBI:23378"/>
    </ligand>
</feature>
<dbReference type="KEGG" id="pbs:Plabr_4672"/>
<name>F0SPD5_RUBBR</name>
<feature type="signal peptide" evidence="6">
    <location>
        <begin position="1"/>
        <end position="25"/>
    </location>
</feature>
<feature type="transmembrane region" description="Helical" evidence="5">
    <location>
        <begin position="253"/>
        <end position="273"/>
    </location>
</feature>
<dbReference type="STRING" id="756272.Plabr_4672"/>
<feature type="chain" id="PRO_5003257197" description="Electron transport protein SCO1/SenC" evidence="6">
    <location>
        <begin position="26"/>
        <end position="302"/>
    </location>
</feature>
<evidence type="ECO:0000313" key="7">
    <source>
        <dbReference type="EMBL" id="ADY62243.1"/>
    </source>
</evidence>
<gene>
    <name evidence="7" type="ordered locus">Plabr_4672</name>
</gene>
<evidence type="ECO:0000256" key="4">
    <source>
        <dbReference type="SAM" id="MobiDB-lite"/>
    </source>
</evidence>
<dbReference type="AlphaFoldDB" id="F0SPD5"/>
<keyword evidence="5" id="KW-0812">Transmembrane</keyword>
<keyword evidence="2" id="KW-0479">Metal-binding</keyword>
<proteinExistence type="inferred from homology"/>
<comment type="similarity">
    <text evidence="1">Belongs to the SCO1/2 family.</text>
</comment>
<dbReference type="PANTHER" id="PTHR12151:SF8">
    <property type="entry name" value="THIOREDOXIN DOMAIN-CONTAINING PROTEIN"/>
    <property type="match status" value="1"/>
</dbReference>
<dbReference type="EMBL" id="CP002546">
    <property type="protein sequence ID" value="ADY62243.1"/>
    <property type="molecule type" value="Genomic_DNA"/>
</dbReference>
<dbReference type="Pfam" id="PF02630">
    <property type="entry name" value="SCO1-SenC"/>
    <property type="match status" value="1"/>
</dbReference>
<dbReference type="Gene3D" id="3.40.30.10">
    <property type="entry name" value="Glutaredoxin"/>
    <property type="match status" value="1"/>
</dbReference>
<feature type="binding site" evidence="2">
    <location>
        <position position="187"/>
    </location>
    <ligand>
        <name>Cu cation</name>
        <dbReference type="ChEBI" id="CHEBI:23378"/>
    </ligand>
</feature>
<evidence type="ECO:0000313" key="8">
    <source>
        <dbReference type="Proteomes" id="UP000006860"/>
    </source>
</evidence>
<dbReference type="HOGENOM" id="CLU_058434_2_0_0"/>
<evidence type="ECO:0000256" key="3">
    <source>
        <dbReference type="PIRSR" id="PIRSR603782-2"/>
    </source>
</evidence>
<evidence type="ECO:0000256" key="5">
    <source>
        <dbReference type="SAM" id="Phobius"/>
    </source>
</evidence>
<evidence type="ECO:0000256" key="2">
    <source>
        <dbReference type="PIRSR" id="PIRSR603782-1"/>
    </source>
</evidence>
<dbReference type="InterPro" id="IPR003782">
    <property type="entry name" value="SCO1/SenC"/>
</dbReference>
<evidence type="ECO:0008006" key="9">
    <source>
        <dbReference type="Google" id="ProtNLM"/>
    </source>
</evidence>